<keyword evidence="4 7" id="KW-1133">Transmembrane helix</keyword>
<evidence type="ECO:0000313" key="16">
    <source>
        <dbReference type="Proteomes" id="UP000249293"/>
    </source>
</evidence>
<reference evidence="14" key="3">
    <citation type="journal article" date="2017" name="Genome Announc.">
        <title>Genome sequences of Cyberlindnera fabianii 65, Pichia kudriavzevii 129, and Saccharomyces cerevisiae 131 isolated from fermented masau fruits in Zimbabwe.</title>
        <authorList>
            <person name="van Rijswijck I.M.H."/>
            <person name="Derks M.F.L."/>
            <person name="Abee T."/>
            <person name="de Ridder D."/>
            <person name="Smid E.J."/>
        </authorList>
    </citation>
    <scope>NUCLEOTIDE SEQUENCE [LARGE SCALE GENOMIC DNA]</scope>
    <source>
        <strain evidence="14">129</strain>
    </source>
</reference>
<organism evidence="9 13">
    <name type="scientific">Pichia kudriavzevii</name>
    <name type="common">Yeast</name>
    <name type="synonym">Issatchenkia orientalis</name>
    <dbReference type="NCBI Taxonomy" id="4909"/>
    <lineage>
        <taxon>Eukaryota</taxon>
        <taxon>Fungi</taxon>
        <taxon>Dikarya</taxon>
        <taxon>Ascomycota</taxon>
        <taxon>Saccharomycotina</taxon>
        <taxon>Pichiomycetes</taxon>
        <taxon>Pichiales</taxon>
        <taxon>Pichiaceae</taxon>
        <taxon>Pichia</taxon>
    </lineage>
</organism>
<dbReference type="EMBL" id="CP028774">
    <property type="protein sequence ID" value="AWU74902.1"/>
    <property type="molecule type" value="Genomic_DNA"/>
</dbReference>
<dbReference type="OrthoDB" id="3648309at2759"/>
<evidence type="ECO:0000313" key="8">
    <source>
        <dbReference type="EMBL" id="AWU74902.1"/>
    </source>
</evidence>
<dbReference type="Proteomes" id="UP000195871">
    <property type="component" value="Unassembled WGS sequence"/>
</dbReference>
<dbReference type="VEuPathDB" id="FungiDB:C5L36_0B01660"/>
<dbReference type="PANTHER" id="PTHR31123:SF1">
    <property type="entry name" value="ACCUMULATION OF DYADS PROTEIN 2-RELATED"/>
    <property type="match status" value="1"/>
</dbReference>
<dbReference type="EMBL" id="MQVM01000015">
    <property type="protein sequence ID" value="ONH73230.1"/>
    <property type="molecule type" value="Genomic_DNA"/>
</dbReference>
<feature type="transmembrane region" description="Helical" evidence="7">
    <location>
        <begin position="126"/>
        <end position="150"/>
    </location>
</feature>
<name>A0A099NYU0_PICKU</name>
<dbReference type="HOGENOM" id="CLU_051062_0_1_1"/>
<evidence type="ECO:0000256" key="5">
    <source>
        <dbReference type="ARBA" id="ARBA00023136"/>
    </source>
</evidence>
<dbReference type="GO" id="GO:0005886">
    <property type="term" value="C:plasma membrane"/>
    <property type="evidence" value="ECO:0007669"/>
    <property type="project" value="TreeGrafter"/>
</dbReference>
<protein>
    <submittedName>
        <fullName evidence="10">Ammonia transport outward protein 2</fullName>
    </submittedName>
</protein>
<evidence type="ECO:0000256" key="2">
    <source>
        <dbReference type="ARBA" id="ARBA00005587"/>
    </source>
</evidence>
<evidence type="ECO:0000256" key="1">
    <source>
        <dbReference type="ARBA" id="ARBA00004141"/>
    </source>
</evidence>
<proteinExistence type="inferred from homology"/>
<dbReference type="AlphaFoldDB" id="A0A099NYU0"/>
<feature type="transmembrane region" description="Helical" evidence="7">
    <location>
        <begin position="188"/>
        <end position="208"/>
    </location>
</feature>
<keyword evidence="5 7" id="KW-0472">Membrane</keyword>
<reference evidence="9" key="2">
    <citation type="submission" date="2014-08" db="EMBL/GenBank/DDBJ databases">
        <title>Exploiting Issatchenkia orientalis SD108 for Succinic Acid Production.</title>
        <authorList>
            <person name="Xiao H."/>
            <person name="Shao Z."/>
            <person name="Jiang Y."/>
            <person name="Dole S."/>
            <person name="Zhao H."/>
        </authorList>
    </citation>
    <scope>NUCLEOTIDE SEQUENCE [LARGE SCALE GENOMIC DNA]</scope>
    <source>
        <strain evidence="9">SD108</strain>
    </source>
</reference>
<evidence type="ECO:0000313" key="9">
    <source>
        <dbReference type="EMBL" id="KGK37087.1"/>
    </source>
</evidence>
<feature type="transmembrane region" description="Helical" evidence="7">
    <location>
        <begin position="162"/>
        <end position="182"/>
    </location>
</feature>
<feature type="transmembrane region" description="Helical" evidence="7">
    <location>
        <begin position="97"/>
        <end position="120"/>
    </location>
</feature>
<feature type="region of interest" description="Disordered" evidence="6">
    <location>
        <begin position="1"/>
        <end position="20"/>
    </location>
</feature>
<accession>A0A099NYU0</accession>
<dbReference type="PANTHER" id="PTHR31123">
    <property type="entry name" value="ACCUMULATION OF DYADS PROTEIN 2-RELATED"/>
    <property type="match status" value="1"/>
</dbReference>
<reference evidence="10" key="4">
    <citation type="submission" date="2017-01" db="EMBL/GenBank/DDBJ databases">
        <authorList>
            <person name="Mah S.A."/>
            <person name="Swanson W.J."/>
            <person name="Moy G.W."/>
            <person name="Vacquier V.D."/>
        </authorList>
    </citation>
    <scope>NUCLEOTIDE SEQUENCE [LARGE SCALE GENOMIC DNA]</scope>
    <source>
        <strain evidence="10">129</strain>
    </source>
</reference>
<keyword evidence="3 7" id="KW-0812">Transmembrane</keyword>
<dbReference type="Proteomes" id="UP000189274">
    <property type="component" value="Unassembled WGS sequence"/>
</dbReference>
<dbReference type="Proteomes" id="UP000249293">
    <property type="component" value="Chromosome 2"/>
</dbReference>
<dbReference type="Proteomes" id="UP000029867">
    <property type="component" value="Unassembled WGS sequence"/>
</dbReference>
<comment type="subcellular location">
    <subcellularLocation>
        <location evidence="1">Membrane</location>
        <topology evidence="1">Multi-pass membrane protein</topology>
    </subcellularLocation>
</comment>
<dbReference type="InterPro" id="IPR051633">
    <property type="entry name" value="AceTr"/>
</dbReference>
<evidence type="ECO:0000256" key="3">
    <source>
        <dbReference type="ARBA" id="ARBA00022692"/>
    </source>
</evidence>
<dbReference type="Pfam" id="PF01184">
    <property type="entry name" value="Gpr1_Fun34_YaaH"/>
    <property type="match status" value="1"/>
</dbReference>
<evidence type="ECO:0000313" key="10">
    <source>
        <dbReference type="EMBL" id="ONH70678.1"/>
    </source>
</evidence>
<dbReference type="eggNOG" id="ENOG502SNR1">
    <property type="taxonomic scope" value="Eukaryota"/>
</dbReference>
<evidence type="ECO:0000313" key="14">
    <source>
        <dbReference type="Proteomes" id="UP000189274"/>
    </source>
</evidence>
<evidence type="ECO:0000313" key="13">
    <source>
        <dbReference type="Proteomes" id="UP000029867"/>
    </source>
</evidence>
<dbReference type="EMBL" id="JQFK01000044">
    <property type="protein sequence ID" value="KGK37087.1"/>
    <property type="molecule type" value="Genomic_DNA"/>
</dbReference>
<gene>
    <name evidence="11" type="ORF">BOH78_3196</name>
    <name evidence="10" type="ORF">BOH78_5052</name>
    <name evidence="8" type="ORF">C5L36_0B01660</name>
    <name evidence="12" type="ORF">CAS74_003262</name>
    <name evidence="9" type="ORF">JL09_g3775</name>
</gene>
<reference evidence="13" key="1">
    <citation type="journal article" date="2014" name="Microb. Cell Fact.">
        <title>Exploiting Issatchenkia orientalis SD108 for succinic acid production.</title>
        <authorList>
            <person name="Xiao H."/>
            <person name="Shao Z."/>
            <person name="Jiang Y."/>
            <person name="Dole S."/>
            <person name="Zhao H."/>
        </authorList>
    </citation>
    <scope>NUCLEOTIDE SEQUENCE [LARGE SCALE GENOMIC DNA]</scope>
    <source>
        <strain evidence="13">SD108</strain>
    </source>
</reference>
<keyword evidence="16" id="KW-1185">Reference proteome</keyword>
<dbReference type="EMBL" id="NHMM01000005">
    <property type="protein sequence ID" value="OUT21148.1"/>
    <property type="molecule type" value="Genomic_DNA"/>
</dbReference>
<evidence type="ECO:0000313" key="15">
    <source>
        <dbReference type="Proteomes" id="UP000195871"/>
    </source>
</evidence>
<evidence type="ECO:0000256" key="7">
    <source>
        <dbReference type="SAM" id="Phobius"/>
    </source>
</evidence>
<dbReference type="EMBL" id="MQVM01000066">
    <property type="protein sequence ID" value="ONH70678.1"/>
    <property type="molecule type" value="Genomic_DNA"/>
</dbReference>
<dbReference type="InterPro" id="IPR000791">
    <property type="entry name" value="Gpr1/Fun34/SatP-like"/>
</dbReference>
<reference evidence="12 15" key="5">
    <citation type="submission" date="2017-05" db="EMBL/GenBank/DDBJ databases">
        <title>The Genome Sequence of Candida krusei Ckrusei653.</title>
        <authorList>
            <person name="Cuomo C."/>
            <person name="Forche A."/>
            <person name="Young S."/>
            <person name="Abouelleil A."/>
            <person name="Cao P."/>
            <person name="Chapman S."/>
            <person name="Cusick C."/>
            <person name="Shea T."/>
            <person name="Nusbaum C."/>
            <person name="Birren B."/>
        </authorList>
    </citation>
    <scope>NUCLEOTIDE SEQUENCE [LARGE SCALE GENOMIC DNA]</scope>
    <source>
        <strain evidence="12 15">Ckrusei653</strain>
    </source>
</reference>
<evidence type="ECO:0000256" key="6">
    <source>
        <dbReference type="SAM" id="MobiDB-lite"/>
    </source>
</evidence>
<comment type="similarity">
    <text evidence="2">Belongs to the acetate uptake transporter (AceTr) (TC 2.A.96) family.</text>
</comment>
<feature type="transmembrane region" description="Helical" evidence="7">
    <location>
        <begin position="69"/>
        <end position="90"/>
    </location>
</feature>
<sequence>MSDEHSTNTAVPQEQEQKQYAATPVQPYQDLYHGYPVGYDDQVRPPRTGFLRTSWYKRSGKYRPYPTSVSAGLACVATTLFALGLIIAGARHTPSAAGLVGALFFSSGIVQIITGIWAIVDNNLFGSVFLLGYAAFFMSLGGFLAPFFDIEAAYADGGLSDALGIFLAAWTVFTFLLWTATIKSTVPIFTLMMCLFLFFILYTIAVFGNHKGCKTASGVFCFLTSACAFYAFYDGISYPYSSYSSIPEAKILRMPGAWSMPDDENKIEFV</sequence>
<evidence type="ECO:0000256" key="4">
    <source>
        <dbReference type="ARBA" id="ARBA00022989"/>
    </source>
</evidence>
<reference evidence="8 16" key="6">
    <citation type="submission" date="2018-06" db="EMBL/GenBank/DDBJ databases">
        <title>Population genomics shows no distinction between pathogenic Candida krusei and environmental Pichia kudriavzevii: One species, four names.</title>
        <authorList>
            <person name="Douglass A.P."/>
            <person name="Offei B."/>
            <person name="Braun-Galleani S."/>
            <person name="Coughlan A.Y."/>
            <person name="Martos A."/>
            <person name="Ortiz-Merino R.A."/>
            <person name="Byrne K.P."/>
            <person name="Wolfe K.H."/>
        </authorList>
    </citation>
    <scope>NUCLEOTIDE SEQUENCE [LARGE SCALE GENOMIC DNA]</scope>
    <source>
        <strain evidence="8 16">CBS573</strain>
    </source>
</reference>
<evidence type="ECO:0000313" key="12">
    <source>
        <dbReference type="EMBL" id="OUT21148.1"/>
    </source>
</evidence>
<feature type="transmembrane region" description="Helical" evidence="7">
    <location>
        <begin position="215"/>
        <end position="233"/>
    </location>
</feature>
<dbReference type="GO" id="GO:0015123">
    <property type="term" value="F:acetate transmembrane transporter activity"/>
    <property type="evidence" value="ECO:0007669"/>
    <property type="project" value="TreeGrafter"/>
</dbReference>
<feature type="compositionally biased region" description="Polar residues" evidence="6">
    <location>
        <begin position="7"/>
        <end position="20"/>
    </location>
</feature>
<evidence type="ECO:0000313" key="11">
    <source>
        <dbReference type="EMBL" id="ONH73230.1"/>
    </source>
</evidence>